<dbReference type="PROSITE" id="PS50157">
    <property type="entry name" value="ZINC_FINGER_C2H2_2"/>
    <property type="match status" value="2"/>
</dbReference>
<dbReference type="PANTHER" id="PTHR40626:SF10">
    <property type="entry name" value="C2H2-TYPE DOMAIN-CONTAINING PROTEIN"/>
    <property type="match status" value="1"/>
</dbReference>
<keyword evidence="6" id="KW-0539">Nucleus</keyword>
<dbReference type="CDD" id="cd12148">
    <property type="entry name" value="fungal_TF_MHR"/>
    <property type="match status" value="1"/>
</dbReference>
<dbReference type="InterPro" id="IPR007219">
    <property type="entry name" value="XnlR_reg_dom"/>
</dbReference>
<dbReference type="InterPro" id="IPR051059">
    <property type="entry name" value="VerF-like"/>
</dbReference>
<name>A0A5N5CTT4_9PEZI</name>
<gene>
    <name evidence="10" type="primary">ADR1_1</name>
    <name evidence="10" type="ORF">DBV05_g12562</name>
</gene>
<feature type="region of interest" description="Disordered" evidence="8">
    <location>
        <begin position="75"/>
        <end position="137"/>
    </location>
</feature>
<dbReference type="GO" id="GO:0000981">
    <property type="term" value="F:DNA-binding transcription factor activity, RNA polymerase II-specific"/>
    <property type="evidence" value="ECO:0007669"/>
    <property type="project" value="InterPro"/>
</dbReference>
<dbReference type="AlphaFoldDB" id="A0A5N5CTT4"/>
<keyword evidence="5" id="KW-0862">Zinc</keyword>
<dbReference type="OrthoDB" id="654211at2759"/>
<proteinExistence type="predicted"/>
<feature type="region of interest" description="Disordered" evidence="8">
    <location>
        <begin position="245"/>
        <end position="309"/>
    </location>
</feature>
<keyword evidence="3" id="KW-0677">Repeat</keyword>
<evidence type="ECO:0000256" key="5">
    <source>
        <dbReference type="ARBA" id="ARBA00022833"/>
    </source>
</evidence>
<feature type="compositionally biased region" description="Polar residues" evidence="8">
    <location>
        <begin position="248"/>
        <end position="260"/>
    </location>
</feature>
<feature type="domain" description="C2H2-type" evidence="9">
    <location>
        <begin position="55"/>
        <end position="83"/>
    </location>
</feature>
<dbReference type="GO" id="GO:0000978">
    <property type="term" value="F:RNA polymerase II cis-regulatory region sequence-specific DNA binding"/>
    <property type="evidence" value="ECO:0007669"/>
    <property type="project" value="InterPro"/>
</dbReference>
<feature type="compositionally biased region" description="Basic and acidic residues" evidence="8">
    <location>
        <begin position="103"/>
        <end position="127"/>
    </location>
</feature>
<evidence type="ECO:0000256" key="1">
    <source>
        <dbReference type="ARBA" id="ARBA00004123"/>
    </source>
</evidence>
<evidence type="ECO:0000256" key="6">
    <source>
        <dbReference type="ARBA" id="ARBA00023242"/>
    </source>
</evidence>
<evidence type="ECO:0000256" key="2">
    <source>
        <dbReference type="ARBA" id="ARBA00022723"/>
    </source>
</evidence>
<accession>A0A5N5CTT4</accession>
<protein>
    <submittedName>
        <fullName evidence="10">Transcriptional regulator ADR1</fullName>
    </submittedName>
</protein>
<dbReference type="FunFam" id="3.30.160.60:FF:000100">
    <property type="entry name" value="Zinc finger 45-like"/>
    <property type="match status" value="1"/>
</dbReference>
<reference evidence="10 11" key="1">
    <citation type="journal article" date="2019" name="Sci. Rep.">
        <title>A multi-omics analysis of the grapevine pathogen Lasiodiplodia theobromae reveals that temperature affects the expression of virulence- and pathogenicity-related genes.</title>
        <authorList>
            <person name="Felix C."/>
            <person name="Meneses R."/>
            <person name="Goncalves M.F.M."/>
            <person name="Tilleman L."/>
            <person name="Duarte A.S."/>
            <person name="Jorrin-Novo J.V."/>
            <person name="Van de Peer Y."/>
            <person name="Deforce D."/>
            <person name="Van Nieuwerburgh F."/>
            <person name="Esteves A.C."/>
            <person name="Alves A."/>
        </authorList>
    </citation>
    <scope>NUCLEOTIDE SEQUENCE [LARGE SCALE GENOMIC DNA]</scope>
    <source>
        <strain evidence="10 11">LA-SOL3</strain>
    </source>
</reference>
<evidence type="ECO:0000256" key="3">
    <source>
        <dbReference type="ARBA" id="ARBA00022737"/>
    </source>
</evidence>
<keyword evidence="11" id="KW-1185">Reference proteome</keyword>
<evidence type="ECO:0000313" key="10">
    <source>
        <dbReference type="EMBL" id="KAB2568758.1"/>
    </source>
</evidence>
<dbReference type="PANTHER" id="PTHR40626">
    <property type="entry name" value="MIP31509P"/>
    <property type="match status" value="1"/>
</dbReference>
<evidence type="ECO:0000313" key="11">
    <source>
        <dbReference type="Proteomes" id="UP000325902"/>
    </source>
</evidence>
<keyword evidence="2" id="KW-0479">Metal-binding</keyword>
<dbReference type="Proteomes" id="UP000325902">
    <property type="component" value="Unassembled WGS sequence"/>
</dbReference>
<feature type="non-terminal residue" evidence="10">
    <location>
        <position position="629"/>
    </location>
</feature>
<dbReference type="InterPro" id="IPR013087">
    <property type="entry name" value="Znf_C2H2_type"/>
</dbReference>
<feature type="domain" description="C2H2-type" evidence="9">
    <location>
        <begin position="27"/>
        <end position="54"/>
    </location>
</feature>
<dbReference type="GO" id="GO:0006351">
    <property type="term" value="P:DNA-templated transcription"/>
    <property type="evidence" value="ECO:0007669"/>
    <property type="project" value="InterPro"/>
</dbReference>
<comment type="caution">
    <text evidence="10">The sequence shown here is derived from an EMBL/GenBank/DDBJ whole genome shotgun (WGS) entry which is preliminary data.</text>
</comment>
<dbReference type="Pfam" id="PF04082">
    <property type="entry name" value="Fungal_trans"/>
    <property type="match status" value="1"/>
</dbReference>
<dbReference type="GO" id="GO:0005634">
    <property type="term" value="C:nucleus"/>
    <property type="evidence" value="ECO:0007669"/>
    <property type="project" value="UniProtKB-SubCell"/>
</dbReference>
<dbReference type="Gene3D" id="3.30.160.60">
    <property type="entry name" value="Classic Zinc Finger"/>
    <property type="match status" value="2"/>
</dbReference>
<evidence type="ECO:0000256" key="8">
    <source>
        <dbReference type="SAM" id="MobiDB-lite"/>
    </source>
</evidence>
<sequence>MAPSDLLEGTTAGDEEARPTPKKPKRFQCRRCQRLFARLEHLQRHERTHTQEKPFLCDKCDSRFTRSDLLIRHERLSHNKNAPKRKFARDKADSSDDVNQSQKNEKRVRIASLRDGDSQEATSDDRSNSPNVNLSYPMPTLSMDTSFHSPLAALSFAAEQSAFQDALAASSPQTFGATPGMNSEHLEPLAQVDALPTSVNTAAPPVDPDFSETLDSLAAFLENEPLSSYRFSSTITAEQPVPFFSPESILNSTENETQNGPHPHPMFSNIDEPTSFSRFGSRLPSLQPEEQPSEQRRQPSGPKPISNISNLDRQDILSRMAEFSSIIPADFRLPSRLALSRYIGAYINGFHEHLPFLHIPTMTVENTCVELLLALAAVGAQYCFEGEKGVELFHTARAIASQRIRKRDASFAYPNSEGSLWSSTARATLGLVSEPKEDLIQTAQALLILMAMATWAKHKEILREALAIQSILATLVRDDGLSSSSPYPFDISWEEWTARESRTRTKFIVFCFFNLHCIVYNIPPLILNSELKMRLPSSAAEFKAASAAEWHEARSRRVHNNNTTTTNTTTLDFQDALRRLFSRGGRDVTELNSSLGNYILIHALIQHIFFVRQTARCRFSPTPSSLPPS</sequence>
<evidence type="ECO:0000256" key="7">
    <source>
        <dbReference type="PROSITE-ProRule" id="PRU00042"/>
    </source>
</evidence>
<comment type="subcellular location">
    <subcellularLocation>
        <location evidence="1">Nucleus</location>
    </subcellularLocation>
</comment>
<evidence type="ECO:0000256" key="4">
    <source>
        <dbReference type="ARBA" id="ARBA00022771"/>
    </source>
</evidence>
<keyword evidence="4 7" id="KW-0863">Zinc-finger</keyword>
<dbReference type="GO" id="GO:0000785">
    <property type="term" value="C:chromatin"/>
    <property type="evidence" value="ECO:0007669"/>
    <property type="project" value="TreeGrafter"/>
</dbReference>
<feature type="region of interest" description="Disordered" evidence="8">
    <location>
        <begin position="1"/>
        <end position="26"/>
    </location>
</feature>
<dbReference type="Pfam" id="PF00096">
    <property type="entry name" value="zf-C2H2"/>
    <property type="match status" value="2"/>
</dbReference>
<dbReference type="SUPFAM" id="SSF57667">
    <property type="entry name" value="beta-beta-alpha zinc fingers"/>
    <property type="match status" value="1"/>
</dbReference>
<dbReference type="PROSITE" id="PS00028">
    <property type="entry name" value="ZINC_FINGER_C2H2_1"/>
    <property type="match status" value="2"/>
</dbReference>
<dbReference type="SMART" id="SM00355">
    <property type="entry name" value="ZnF_C2H2"/>
    <property type="match status" value="2"/>
</dbReference>
<evidence type="ECO:0000259" key="9">
    <source>
        <dbReference type="PROSITE" id="PS50157"/>
    </source>
</evidence>
<dbReference type="EMBL" id="VCHE01000282">
    <property type="protein sequence ID" value="KAB2568758.1"/>
    <property type="molecule type" value="Genomic_DNA"/>
</dbReference>
<organism evidence="10 11">
    <name type="scientific">Lasiodiplodia theobromae</name>
    <dbReference type="NCBI Taxonomy" id="45133"/>
    <lineage>
        <taxon>Eukaryota</taxon>
        <taxon>Fungi</taxon>
        <taxon>Dikarya</taxon>
        <taxon>Ascomycota</taxon>
        <taxon>Pezizomycotina</taxon>
        <taxon>Dothideomycetes</taxon>
        <taxon>Dothideomycetes incertae sedis</taxon>
        <taxon>Botryosphaeriales</taxon>
        <taxon>Botryosphaeriaceae</taxon>
        <taxon>Lasiodiplodia</taxon>
    </lineage>
</organism>
<dbReference type="GO" id="GO:0008270">
    <property type="term" value="F:zinc ion binding"/>
    <property type="evidence" value="ECO:0007669"/>
    <property type="project" value="UniProtKB-KW"/>
</dbReference>
<dbReference type="InterPro" id="IPR036236">
    <property type="entry name" value="Znf_C2H2_sf"/>
</dbReference>